<dbReference type="InterPro" id="IPR029068">
    <property type="entry name" value="Glyas_Bleomycin-R_OHBP_Dase"/>
</dbReference>
<dbReference type="InterPro" id="IPR004360">
    <property type="entry name" value="Glyas_Fos-R_dOase_dom"/>
</dbReference>
<dbReference type="PROSITE" id="PS51819">
    <property type="entry name" value="VOC"/>
    <property type="match status" value="1"/>
</dbReference>
<dbReference type="EMBL" id="CP009520">
    <property type="protein sequence ID" value="AKB44693.1"/>
    <property type="molecule type" value="Genomic_DNA"/>
</dbReference>
<gene>
    <name evidence="2" type="ORF">MSVAZ_2424</name>
</gene>
<dbReference type="PATRIC" id="fig|1434123.4.peg.2963"/>
<keyword evidence="3" id="KW-1185">Reference proteome</keyword>
<organism evidence="2 3">
    <name type="scientific">Methanosarcina vacuolata Z-761</name>
    <dbReference type="NCBI Taxonomy" id="1434123"/>
    <lineage>
        <taxon>Archaea</taxon>
        <taxon>Methanobacteriati</taxon>
        <taxon>Methanobacteriota</taxon>
        <taxon>Stenosarchaea group</taxon>
        <taxon>Methanomicrobia</taxon>
        <taxon>Methanosarcinales</taxon>
        <taxon>Methanosarcinaceae</taxon>
        <taxon>Methanosarcina</taxon>
    </lineage>
</organism>
<reference evidence="2 3" key="1">
    <citation type="submission" date="2014-07" db="EMBL/GenBank/DDBJ databases">
        <title>Methanogenic archaea and the global carbon cycle.</title>
        <authorList>
            <person name="Henriksen J.R."/>
            <person name="Luke J."/>
            <person name="Reinhart S."/>
            <person name="Benedict M.N."/>
            <person name="Youngblut N.D."/>
            <person name="Metcalf M.E."/>
            <person name="Whitaker R.J."/>
            <person name="Metcalf W.W."/>
        </authorList>
    </citation>
    <scope>NUCLEOTIDE SEQUENCE [LARGE SCALE GENOMIC DNA]</scope>
    <source>
        <strain evidence="2 3">Z-761</strain>
    </source>
</reference>
<feature type="domain" description="VOC" evidence="1">
    <location>
        <begin position="17"/>
        <end position="131"/>
    </location>
</feature>
<dbReference type="Gene3D" id="3.10.180.10">
    <property type="entry name" value="2,3-Dihydroxybiphenyl 1,2-Dioxygenase, domain 1"/>
    <property type="match status" value="1"/>
</dbReference>
<evidence type="ECO:0000259" key="1">
    <source>
        <dbReference type="PROSITE" id="PS51819"/>
    </source>
</evidence>
<evidence type="ECO:0000313" key="2">
    <source>
        <dbReference type="EMBL" id="AKB44693.1"/>
    </source>
</evidence>
<dbReference type="Proteomes" id="UP000033096">
    <property type="component" value="Chromosome"/>
</dbReference>
<sequence length="135" mass="15161">MIIYRSITKIGFCDIMKILQTLSRLYINDLNSALEFYEELLGSPAAMRFKIPQIGLELVQVGNILLIAGSDEALKPFKSTQATFLVDSLDEFKAYLEEKGAEIIRGPNKVPTGRNMTVKHPDGAVIEYVEHSKNR</sequence>
<dbReference type="SUPFAM" id="SSF54593">
    <property type="entry name" value="Glyoxalase/Bleomycin resistance protein/Dihydroxybiphenyl dioxygenase"/>
    <property type="match status" value="1"/>
</dbReference>
<dbReference type="HOGENOM" id="CLU_142859_0_0_2"/>
<proteinExistence type="predicted"/>
<dbReference type="Pfam" id="PF00903">
    <property type="entry name" value="Glyoxalase"/>
    <property type="match status" value="1"/>
</dbReference>
<name>A0A0E3Q761_9EURY</name>
<dbReference type="AlphaFoldDB" id="A0A0E3Q761"/>
<evidence type="ECO:0000313" key="3">
    <source>
        <dbReference type="Proteomes" id="UP000033096"/>
    </source>
</evidence>
<protein>
    <recommendedName>
        <fullName evidence="1">VOC domain-containing protein</fullName>
    </recommendedName>
</protein>
<dbReference type="InterPro" id="IPR037523">
    <property type="entry name" value="VOC_core"/>
</dbReference>
<dbReference type="STRING" id="1434123.MSVAZ_2424"/>
<accession>A0A0E3Q761</accession>
<dbReference type="KEGG" id="mvc:MSVAZ_2424"/>